<sequence length="67" mass="7714">MLQVFDPVIAESEQACKQQCRSLVVAYQFVARVEERLDQAEVKEGLEQVQAQEGQDEERQVKVVVDY</sequence>
<gene>
    <name evidence="1" type="ORF">ASIM_LOCUS8607</name>
</gene>
<proteinExistence type="predicted"/>
<accession>A0A0M3JMH9</accession>
<name>A0A0M3JMH9_ANISI</name>
<organism evidence="3">
    <name type="scientific">Anisakis simplex</name>
    <name type="common">Herring worm</name>
    <dbReference type="NCBI Taxonomy" id="6269"/>
    <lineage>
        <taxon>Eukaryota</taxon>
        <taxon>Metazoa</taxon>
        <taxon>Ecdysozoa</taxon>
        <taxon>Nematoda</taxon>
        <taxon>Chromadorea</taxon>
        <taxon>Rhabditida</taxon>
        <taxon>Spirurina</taxon>
        <taxon>Ascaridomorpha</taxon>
        <taxon>Ascaridoidea</taxon>
        <taxon>Anisakidae</taxon>
        <taxon>Anisakis</taxon>
        <taxon>Anisakis simplex complex</taxon>
    </lineage>
</organism>
<protein>
    <submittedName>
        <fullName evidence="3">V-type proton ATPase subunit a</fullName>
    </submittedName>
</protein>
<reference evidence="1 2" key="2">
    <citation type="submission" date="2018-11" db="EMBL/GenBank/DDBJ databases">
        <authorList>
            <consortium name="Pathogen Informatics"/>
        </authorList>
    </citation>
    <scope>NUCLEOTIDE SEQUENCE [LARGE SCALE GENOMIC DNA]</scope>
</reference>
<dbReference type="AlphaFoldDB" id="A0A0M3JMH9"/>
<reference evidence="3" key="1">
    <citation type="submission" date="2017-02" db="UniProtKB">
        <authorList>
            <consortium name="WormBaseParasite"/>
        </authorList>
    </citation>
    <scope>IDENTIFICATION</scope>
</reference>
<dbReference type="EMBL" id="UYRR01023865">
    <property type="protein sequence ID" value="VDK33145.1"/>
    <property type="molecule type" value="Genomic_DNA"/>
</dbReference>
<dbReference type="Proteomes" id="UP000267096">
    <property type="component" value="Unassembled WGS sequence"/>
</dbReference>
<dbReference type="WBParaSite" id="ASIM_0000886501-mRNA-1">
    <property type="protein sequence ID" value="ASIM_0000886501-mRNA-1"/>
    <property type="gene ID" value="ASIM_0000886501"/>
</dbReference>
<evidence type="ECO:0000313" key="1">
    <source>
        <dbReference type="EMBL" id="VDK33145.1"/>
    </source>
</evidence>
<evidence type="ECO:0000313" key="2">
    <source>
        <dbReference type="Proteomes" id="UP000267096"/>
    </source>
</evidence>
<evidence type="ECO:0000313" key="3">
    <source>
        <dbReference type="WBParaSite" id="ASIM_0000886501-mRNA-1"/>
    </source>
</evidence>
<keyword evidence="2" id="KW-1185">Reference proteome</keyword>